<feature type="region of interest" description="Disordered" evidence="2">
    <location>
        <begin position="202"/>
        <end position="223"/>
    </location>
</feature>
<reference evidence="3" key="1">
    <citation type="submission" date="2018-03" db="EMBL/GenBank/DDBJ databases">
        <authorList>
            <person name="Guldener U."/>
        </authorList>
    </citation>
    <scope>NUCLEOTIDE SEQUENCE</scope>
</reference>
<dbReference type="PANTHER" id="PTHR39597:SF1">
    <property type="entry name" value="UBA DOMAIN-CONTAINING PROTEIN RUP1"/>
    <property type="match status" value="1"/>
</dbReference>
<sequence length="842" mass="94889">MVMRDPTPEEVRGFLEFAGLSEDDGPLAVRALKQGNYDVNQLVMEYYDNAEAFRAKYSWDESAFTADRDGMVSEGTGTSFHIESQPEQSGLQVLHGVSPGQDTTYYGQTAPSRPPTRTKNRSPTGVHNSFDGLYNSNTAGQNALDDEDEDLKRALMESANEAGLDAPPPQTSGVISDYQNTPAFGPATREQYDTDQWAMVRQDTPQGTGSNNVRPSARKRDPKTPVLLLNDSFSMEQRLGSILTILNEIPLARNTLLRLGESAPSYGHDGEWWTGKRIMPQHVIDEGSIVDEGVVLEEEIHRLLGFLESTERSFGSTRVLSDIFSNSWDQEESFFSTLLEKYGQEVMGPMTHVARSFEIGYPDTEHQAEDCEAGNVCYFKFNLTEDSHGNKKSLYDVLDYEIWKQALEDYLYSSLETQSMSLFTSMGDVFIMNVVDSSRSTCKFEIPQTWYPERYLWSRKNEAIGIQWLRRRVRAATNRIQEKLAPSGEASLADRLKMLEMEIRRCDILLDYLNARPRFRTLEQSGFDGKMYPKGVSDVPWNPTEEDQASVDDITRTREDAKQQCESLRAEIQELESKMKRYEESERFVGRLFTGPDRERPEALTCKQYSLRGIGTSKDVVYVCRRSETLLIDLGDATPEPRDQWWRLEYSASNRQQPVQAEKLDFDAIQERVSTESNSITLIFATEDALNAPRVPLSDSLNRFVKADNRAFQRELEQEEASANEPEHDLHAFQMRSRAGSIDSMATNRASLGSADGVGEEFVHEIHPDQLPDSDSHMEMNIEPPLPEYSEVSLGVGRDGGVGPPLGAEADTNAAAREMTEVSVQPIFMSAQGRPPPLPERK</sequence>
<evidence type="ECO:0000313" key="3">
    <source>
        <dbReference type="EMBL" id="SPN97635.1"/>
    </source>
</evidence>
<evidence type="ECO:0000256" key="2">
    <source>
        <dbReference type="SAM" id="MobiDB-lite"/>
    </source>
</evidence>
<comment type="caution">
    <text evidence="3">The sequence shown here is derived from an EMBL/GenBank/DDBJ whole genome shotgun (WGS) entry which is preliminary data.</text>
</comment>
<dbReference type="EMBL" id="ONZQ02000001">
    <property type="protein sequence ID" value="SPN97635.1"/>
    <property type="molecule type" value="Genomic_DNA"/>
</dbReference>
<dbReference type="AlphaFoldDB" id="A0AAE8SRE8"/>
<feature type="compositionally biased region" description="Polar residues" evidence="2">
    <location>
        <begin position="203"/>
        <end position="214"/>
    </location>
</feature>
<protein>
    <recommendedName>
        <fullName evidence="5">UBA domain-containing protein</fullName>
    </recommendedName>
</protein>
<dbReference type="GO" id="GO:0005829">
    <property type="term" value="C:cytosol"/>
    <property type="evidence" value="ECO:0007669"/>
    <property type="project" value="TreeGrafter"/>
</dbReference>
<keyword evidence="1" id="KW-0175">Coiled coil</keyword>
<feature type="compositionally biased region" description="Polar residues" evidence="2">
    <location>
        <begin position="100"/>
        <end position="127"/>
    </location>
</feature>
<dbReference type="PANTHER" id="PTHR39597">
    <property type="entry name" value="UBA DOMAIN-CONTAINING PROTEIN RUP1"/>
    <property type="match status" value="1"/>
</dbReference>
<feature type="coiled-coil region" evidence="1">
    <location>
        <begin position="551"/>
        <end position="585"/>
    </location>
</feature>
<dbReference type="PROSITE" id="PS50330">
    <property type="entry name" value="UIM"/>
    <property type="match status" value="1"/>
</dbReference>
<dbReference type="GO" id="GO:0016579">
    <property type="term" value="P:protein deubiquitination"/>
    <property type="evidence" value="ECO:0007669"/>
    <property type="project" value="TreeGrafter"/>
</dbReference>
<dbReference type="InterPro" id="IPR055335">
    <property type="entry name" value="Ucp6/RUP1"/>
</dbReference>
<accession>A0AAE8SRE8</accession>
<organism evidence="3 4">
    <name type="scientific">Cephalotrichum gorgonifer</name>
    <dbReference type="NCBI Taxonomy" id="2041049"/>
    <lineage>
        <taxon>Eukaryota</taxon>
        <taxon>Fungi</taxon>
        <taxon>Dikarya</taxon>
        <taxon>Ascomycota</taxon>
        <taxon>Pezizomycotina</taxon>
        <taxon>Sordariomycetes</taxon>
        <taxon>Hypocreomycetidae</taxon>
        <taxon>Microascales</taxon>
        <taxon>Microascaceae</taxon>
        <taxon>Cephalotrichum</taxon>
    </lineage>
</organism>
<dbReference type="Proteomes" id="UP001187682">
    <property type="component" value="Unassembled WGS sequence"/>
</dbReference>
<gene>
    <name evidence="3" type="ORF">DNG_01147</name>
</gene>
<proteinExistence type="predicted"/>
<keyword evidence="4" id="KW-1185">Reference proteome</keyword>
<feature type="region of interest" description="Disordered" evidence="2">
    <location>
        <begin position="100"/>
        <end position="143"/>
    </location>
</feature>
<dbReference type="GO" id="GO:0005634">
    <property type="term" value="C:nucleus"/>
    <property type="evidence" value="ECO:0007669"/>
    <property type="project" value="TreeGrafter"/>
</dbReference>
<evidence type="ECO:0008006" key="5">
    <source>
        <dbReference type="Google" id="ProtNLM"/>
    </source>
</evidence>
<dbReference type="InterPro" id="IPR003903">
    <property type="entry name" value="UIM_dom"/>
</dbReference>
<name>A0AAE8SRE8_9PEZI</name>
<evidence type="ECO:0000313" key="4">
    <source>
        <dbReference type="Proteomes" id="UP001187682"/>
    </source>
</evidence>
<evidence type="ECO:0000256" key="1">
    <source>
        <dbReference type="SAM" id="Coils"/>
    </source>
</evidence>